<dbReference type="InterPro" id="IPR011050">
    <property type="entry name" value="Pectin_lyase_fold/virulence"/>
</dbReference>
<evidence type="ECO:0000313" key="8">
    <source>
        <dbReference type="Proteomes" id="UP000675920"/>
    </source>
</evidence>
<keyword evidence="8" id="KW-1185">Reference proteome</keyword>
<dbReference type="InterPro" id="IPR003368">
    <property type="entry name" value="POMP_repeat"/>
</dbReference>
<keyword evidence="6" id="KW-0472">Membrane</keyword>
<accession>A0A8B6X200</accession>
<dbReference type="InterPro" id="IPR012334">
    <property type="entry name" value="Pectin_lyas_fold"/>
</dbReference>
<dbReference type="SMART" id="SM00710">
    <property type="entry name" value="PbH1"/>
    <property type="match status" value="5"/>
</dbReference>
<dbReference type="GO" id="GO:0005576">
    <property type="term" value="C:extracellular region"/>
    <property type="evidence" value="ECO:0007669"/>
    <property type="project" value="UniProtKB-SubCell"/>
</dbReference>
<dbReference type="OrthoDB" id="6091599at2"/>
<dbReference type="SUPFAM" id="SSF51126">
    <property type="entry name" value="Pectin lyase-like"/>
    <property type="match status" value="1"/>
</dbReference>
<evidence type="ECO:0000256" key="5">
    <source>
        <dbReference type="ARBA" id="ARBA00022729"/>
    </source>
</evidence>
<evidence type="ECO:0000313" key="9">
    <source>
        <dbReference type="RefSeq" id="WP_028310302.1"/>
    </source>
</evidence>
<comment type="subcellular location">
    <subcellularLocation>
        <location evidence="1">Cell envelope</location>
    </subcellularLocation>
    <subcellularLocation>
        <location evidence="2">Cell outer membrane</location>
    </subcellularLocation>
    <subcellularLocation>
        <location evidence="3">Secreted</location>
    </subcellularLocation>
</comment>
<dbReference type="Gene3D" id="2.160.20.10">
    <property type="entry name" value="Single-stranded right-handed beta-helix, Pectin lyase-like"/>
    <property type="match status" value="1"/>
</dbReference>
<evidence type="ECO:0000256" key="6">
    <source>
        <dbReference type="ARBA" id="ARBA00023136"/>
    </source>
</evidence>
<evidence type="ECO:0000256" key="4">
    <source>
        <dbReference type="ARBA" id="ARBA00022525"/>
    </source>
</evidence>
<sequence>MRTFIRPAIAGTAALALLAGCGVKISDDTPTALARNPASTYEFNADIETSGAELDSVTVKVDGTPFPMALVGGGWRATVPVNPCVNSLAVRYEAVWHAGTLSDTEREPEAGSLRKWLTGAPAVACPDTFGKTFTVDSTADQPDANPGDGLCQTATGACTLRAAIMEANTTAVADRVVLASQTYALTRQGQDDDASAGDLDIRNPLLIETANGGTATIDAAELGDRVFDLFPAATDRDGRADWDTVTLRDLVIRGGHPPGSGGGIYSRAQLFMERVVIRDSQAGSLLGHYGGGLYVSNFTHAIEIHVRDNRSGHIGGGIFLAEGAKLVLERSSVTGNHNGAQHGGGIALMGGSLEATNVTISGNSSTTYGGGIYANGMGGSLLLRNVTIARNRADDDNSLSGSSGSLGGGVLLAGGSTSYTIGNTLIAENWRGSGATPSDCMGTINSRGYNLIEDMGPSCVLTGITTGNLSGLFTADLADLGFWGGFAPVHRLQTTSAARDAGNTATPNNASTLACPTIDQRNIERPRDGDGRDGARCDIGAVEM</sequence>
<dbReference type="NCBIfam" id="TIGR04214">
    <property type="entry name" value="CSLREA_Nterm"/>
    <property type="match status" value="1"/>
</dbReference>
<reference evidence="9" key="2">
    <citation type="submission" date="2025-08" db="UniProtKB">
        <authorList>
            <consortium name="RefSeq"/>
        </authorList>
    </citation>
    <scope>IDENTIFICATION</scope>
</reference>
<keyword evidence="7" id="KW-0998">Cell outer membrane</keyword>
<keyword evidence="4" id="KW-0964">Secreted</keyword>
<dbReference type="AlphaFoldDB" id="A0A8B6X200"/>
<dbReference type="InterPro" id="IPR006626">
    <property type="entry name" value="PbH1"/>
</dbReference>
<dbReference type="NCBIfam" id="NF041518">
    <property type="entry name" value="choice_anch_Q"/>
    <property type="match status" value="1"/>
</dbReference>
<dbReference type="Proteomes" id="UP000675920">
    <property type="component" value="Unplaced"/>
</dbReference>
<dbReference type="PROSITE" id="PS51257">
    <property type="entry name" value="PROKAR_LIPOPROTEIN"/>
    <property type="match status" value="1"/>
</dbReference>
<dbReference type="InterPro" id="IPR026457">
    <property type="entry name" value="CSLREA_Nterm"/>
</dbReference>
<reference evidence="9" key="1">
    <citation type="journal article" date="2024" name="Glycobiology">
        <title>The three-sided right-handed beta-helix is a versatile fold for glycan interactions.</title>
        <authorList>
            <person name="Burnim A.A."/>
            <person name="Dufault-Thompson K."/>
            <person name="Jiang X."/>
        </authorList>
    </citation>
    <scope>NUCLEOTIDE SEQUENCE</scope>
</reference>
<evidence type="ECO:0000256" key="3">
    <source>
        <dbReference type="ARBA" id="ARBA00004613"/>
    </source>
</evidence>
<dbReference type="NCBIfam" id="TIGR01376">
    <property type="entry name" value="POMP_repeat"/>
    <property type="match status" value="1"/>
</dbReference>
<evidence type="ECO:0000256" key="7">
    <source>
        <dbReference type="ARBA" id="ARBA00023237"/>
    </source>
</evidence>
<dbReference type="GO" id="GO:0009279">
    <property type="term" value="C:cell outer membrane"/>
    <property type="evidence" value="ECO:0007669"/>
    <property type="project" value="UniProtKB-SubCell"/>
</dbReference>
<dbReference type="InterPro" id="IPR059226">
    <property type="entry name" value="Choice_anch_Q_dom"/>
</dbReference>
<dbReference type="RefSeq" id="WP_028310302.1">
    <property type="nucleotide sequence ID" value="NZ_AXWS01000007.1"/>
</dbReference>
<protein>
    <submittedName>
        <fullName evidence="9">Right-handed parallel beta-helix repeat-containing protein</fullName>
    </submittedName>
</protein>
<evidence type="ECO:0000256" key="1">
    <source>
        <dbReference type="ARBA" id="ARBA00004196"/>
    </source>
</evidence>
<proteinExistence type="predicted"/>
<organism evidence="8 9">
    <name type="scientific">Derxia gummosa DSM 723</name>
    <dbReference type="NCBI Taxonomy" id="1121388"/>
    <lineage>
        <taxon>Bacteria</taxon>
        <taxon>Pseudomonadati</taxon>
        <taxon>Pseudomonadota</taxon>
        <taxon>Betaproteobacteria</taxon>
        <taxon>Burkholderiales</taxon>
        <taxon>Alcaligenaceae</taxon>
        <taxon>Derxia</taxon>
    </lineage>
</organism>
<keyword evidence="5" id="KW-0732">Signal</keyword>
<name>A0A8B6X200_9BURK</name>
<evidence type="ECO:0000256" key="2">
    <source>
        <dbReference type="ARBA" id="ARBA00004442"/>
    </source>
</evidence>